<evidence type="ECO:0000256" key="6">
    <source>
        <dbReference type="ARBA" id="ARBA00022882"/>
    </source>
</evidence>
<dbReference type="EMBL" id="JBBJCI010000035">
    <property type="protein sequence ID" value="KAK7253396.1"/>
    <property type="molecule type" value="Genomic_DNA"/>
</dbReference>
<proteinExistence type="predicted"/>
<dbReference type="Gene3D" id="1.10.287.630">
    <property type="entry name" value="Helix hairpin bin"/>
    <property type="match status" value="1"/>
</dbReference>
<feature type="transmembrane region" description="Helical" evidence="13">
    <location>
        <begin position="221"/>
        <end position="247"/>
    </location>
</feature>
<dbReference type="CDD" id="cd00038">
    <property type="entry name" value="CAP_ED"/>
    <property type="match status" value="1"/>
</dbReference>
<feature type="transmembrane region" description="Helical" evidence="13">
    <location>
        <begin position="337"/>
        <end position="356"/>
    </location>
</feature>
<keyword evidence="4 13" id="KW-0812">Transmembrane</keyword>
<evidence type="ECO:0000256" key="7">
    <source>
        <dbReference type="ARBA" id="ARBA00022958"/>
    </source>
</evidence>
<dbReference type="InterPro" id="IPR050818">
    <property type="entry name" value="KCNH_animal-type"/>
</dbReference>
<dbReference type="PRINTS" id="PR01463">
    <property type="entry name" value="EAGCHANLFMLY"/>
</dbReference>
<evidence type="ECO:0000313" key="15">
    <source>
        <dbReference type="EMBL" id="KAK7253396.1"/>
    </source>
</evidence>
<keyword evidence="2" id="KW-0813">Transport</keyword>
<evidence type="ECO:0000256" key="5">
    <source>
        <dbReference type="ARBA" id="ARBA00022826"/>
    </source>
</evidence>
<dbReference type="Proteomes" id="UP001363151">
    <property type="component" value="Unassembled WGS sequence"/>
</dbReference>
<dbReference type="Gene3D" id="1.10.287.70">
    <property type="match status" value="1"/>
</dbReference>
<name>A0ABR1GC63_AURAN</name>
<evidence type="ECO:0000313" key="16">
    <source>
        <dbReference type="Proteomes" id="UP001363151"/>
    </source>
</evidence>
<evidence type="ECO:0000256" key="9">
    <source>
        <dbReference type="ARBA" id="ARBA00023065"/>
    </source>
</evidence>
<dbReference type="InterPro" id="IPR003938">
    <property type="entry name" value="K_chnl_volt-dep_EAG/ELK/ERG"/>
</dbReference>
<keyword evidence="5" id="KW-0631">Potassium channel</keyword>
<evidence type="ECO:0000259" key="14">
    <source>
        <dbReference type="Pfam" id="PF00520"/>
    </source>
</evidence>
<feature type="domain" description="Ion transport" evidence="14">
    <location>
        <begin position="77"/>
        <end position="358"/>
    </location>
</feature>
<evidence type="ECO:0000256" key="3">
    <source>
        <dbReference type="ARBA" id="ARBA00022538"/>
    </source>
</evidence>
<dbReference type="InterPro" id="IPR018490">
    <property type="entry name" value="cNMP-bd_dom_sf"/>
</dbReference>
<gene>
    <name evidence="15" type="ORF">SO694_00001642</name>
</gene>
<evidence type="ECO:0000256" key="10">
    <source>
        <dbReference type="ARBA" id="ARBA00023136"/>
    </source>
</evidence>
<evidence type="ECO:0000256" key="4">
    <source>
        <dbReference type="ARBA" id="ARBA00022692"/>
    </source>
</evidence>
<keyword evidence="11" id="KW-0407">Ion channel</keyword>
<sequence>MAQKKYSPFAKKLQVHPVDDDGAAPEAATKTLEPATIREDYAQDVQYYKDLLAHQETGLLCCRSSLIINPKGRYMHCWDMVALVALLLTAVATPFEVAFVRFAPETIGEATSQGTKARWFFFNRAVDAAFSVDMVQTFFIPFRDPKHGGRLCKNHRRIFWNYVRGFFILDFLAAIPYDLIVMTTGGGILKMLRLIRLIRVARLGRIKAIFQRYMQRVTVNYAVLALCQFAFFLLLSVHWIACIWGMVASHEAVGVDTKPVFSWLDALERNKPSSCMWMGQSPGVEYVNGAFVAVPAGELACQNYRKIADRYFPALYFAVYTLTGTGYGDIIPVNETEYAVCIVCMMYSALLWAFMIGKFCTIVAGMDKHGAQFRQTMDDVNYMLRDRQLPPEMCRRVRTYFVKKRSIMRARNHRVLERTMSSQLRGEVAAAKCGKWLDAVWYLADTSHEFKRELSVCLEPILYAPLEPIDSPNALYVLTSGVAIRKSKVLTHGEIWGLDFLLPSKKTHKWRGSKRRVVSVAITYVEVLMLSQSALNAILLDFPEELRRIRGASRWQVVRMALELWAMNYADEREERRREEKRRGEAKGDAPLAPLRGAAVADAEGFSKSALAEIRSAGLVHSSLARADDDDVSDVSDLNSPMVRAAPSPVGPGGDPPPGPGKQTVDAALVDQIGDLEQVIAAQAGQLAALRQAVLDRARRDRTRVELGAQ</sequence>
<protein>
    <recommendedName>
        <fullName evidence="14">Ion transport domain-containing protein</fullName>
    </recommendedName>
</protein>
<comment type="subcellular location">
    <subcellularLocation>
        <location evidence="1">Membrane</location>
        <topology evidence="1">Multi-pass membrane protein</topology>
    </subcellularLocation>
</comment>
<dbReference type="InterPro" id="IPR014710">
    <property type="entry name" value="RmlC-like_jellyroll"/>
</dbReference>
<dbReference type="SUPFAM" id="SSF51206">
    <property type="entry name" value="cAMP-binding domain-like"/>
    <property type="match status" value="1"/>
</dbReference>
<keyword evidence="9" id="KW-0406">Ion transport</keyword>
<dbReference type="Pfam" id="PF00520">
    <property type="entry name" value="Ion_trans"/>
    <property type="match status" value="1"/>
</dbReference>
<evidence type="ECO:0000256" key="13">
    <source>
        <dbReference type="SAM" id="Phobius"/>
    </source>
</evidence>
<dbReference type="PANTHER" id="PTHR10217:SF435">
    <property type="entry name" value="POTASSIUM VOLTAGE-GATED CHANNEL PROTEIN EAG"/>
    <property type="match status" value="1"/>
</dbReference>
<accession>A0ABR1GC63</accession>
<evidence type="ECO:0000256" key="8">
    <source>
        <dbReference type="ARBA" id="ARBA00022989"/>
    </source>
</evidence>
<reference evidence="15 16" key="1">
    <citation type="submission" date="2024-03" db="EMBL/GenBank/DDBJ databases">
        <title>Aureococcus anophagefferens CCMP1851 and Kratosvirus quantuckense: Draft genome of a second virus-susceptible host strain in the model system.</title>
        <authorList>
            <person name="Chase E."/>
            <person name="Truchon A.R."/>
            <person name="Schepens W."/>
            <person name="Wilhelm S.W."/>
        </authorList>
    </citation>
    <scope>NUCLEOTIDE SEQUENCE [LARGE SCALE GENOMIC DNA]</scope>
    <source>
        <strain evidence="15 16">CCMP1851</strain>
    </source>
</reference>
<keyword evidence="16" id="KW-1185">Reference proteome</keyword>
<keyword evidence="6" id="KW-0851">Voltage-gated channel</keyword>
<keyword evidence="8 13" id="KW-1133">Transmembrane helix</keyword>
<keyword evidence="3" id="KW-0633">Potassium transport</keyword>
<organism evidence="15 16">
    <name type="scientific">Aureococcus anophagefferens</name>
    <name type="common">Harmful bloom alga</name>
    <dbReference type="NCBI Taxonomy" id="44056"/>
    <lineage>
        <taxon>Eukaryota</taxon>
        <taxon>Sar</taxon>
        <taxon>Stramenopiles</taxon>
        <taxon>Ochrophyta</taxon>
        <taxon>Pelagophyceae</taxon>
        <taxon>Pelagomonadales</taxon>
        <taxon>Pelagomonadaceae</taxon>
        <taxon>Aureococcus</taxon>
    </lineage>
</organism>
<comment type="caution">
    <text evidence="15">The sequence shown here is derived from an EMBL/GenBank/DDBJ whole genome shotgun (WGS) entry which is preliminary data.</text>
</comment>
<evidence type="ECO:0000256" key="12">
    <source>
        <dbReference type="SAM" id="MobiDB-lite"/>
    </source>
</evidence>
<evidence type="ECO:0000256" key="1">
    <source>
        <dbReference type="ARBA" id="ARBA00004141"/>
    </source>
</evidence>
<dbReference type="Gene3D" id="2.60.120.10">
    <property type="entry name" value="Jelly Rolls"/>
    <property type="match status" value="1"/>
</dbReference>
<evidence type="ECO:0000256" key="11">
    <source>
        <dbReference type="ARBA" id="ARBA00023303"/>
    </source>
</evidence>
<evidence type="ECO:0000256" key="2">
    <source>
        <dbReference type="ARBA" id="ARBA00022448"/>
    </source>
</evidence>
<keyword evidence="10 13" id="KW-0472">Membrane</keyword>
<feature type="region of interest" description="Disordered" evidence="12">
    <location>
        <begin position="630"/>
        <end position="665"/>
    </location>
</feature>
<dbReference type="SUPFAM" id="SSF81324">
    <property type="entry name" value="Voltage-gated potassium channels"/>
    <property type="match status" value="1"/>
</dbReference>
<dbReference type="PANTHER" id="PTHR10217">
    <property type="entry name" value="VOLTAGE AND LIGAND GATED POTASSIUM CHANNEL"/>
    <property type="match status" value="1"/>
</dbReference>
<dbReference type="InterPro" id="IPR000595">
    <property type="entry name" value="cNMP-bd_dom"/>
</dbReference>
<feature type="transmembrane region" description="Helical" evidence="13">
    <location>
        <begin position="166"/>
        <end position="189"/>
    </location>
</feature>
<dbReference type="InterPro" id="IPR005821">
    <property type="entry name" value="Ion_trans_dom"/>
</dbReference>
<keyword evidence="7" id="KW-0630">Potassium</keyword>
<feature type="transmembrane region" description="Helical" evidence="13">
    <location>
        <begin position="77"/>
        <end position="95"/>
    </location>
</feature>